<feature type="compositionally biased region" description="Low complexity" evidence="1">
    <location>
        <begin position="20"/>
        <end position="31"/>
    </location>
</feature>
<keyword evidence="2" id="KW-1185">Reference proteome</keyword>
<sequence>MQNFTHTTEKEGKDEEMNVGGQAEQQQQTGQQRHKAEQNGGTADDLALPRGKKCRRRYWDIEEKGTEN</sequence>
<evidence type="ECO:0000313" key="2">
    <source>
        <dbReference type="Proteomes" id="UP000050741"/>
    </source>
</evidence>
<dbReference type="Proteomes" id="UP000050741">
    <property type="component" value="Unassembled WGS sequence"/>
</dbReference>
<dbReference type="AlphaFoldDB" id="A0A183CLQ6"/>
<evidence type="ECO:0000313" key="3">
    <source>
        <dbReference type="WBParaSite" id="GPLIN_001381200"/>
    </source>
</evidence>
<reference evidence="2" key="2">
    <citation type="submission" date="2014-05" db="EMBL/GenBank/DDBJ databases">
        <title>The genome and life-stage specific transcriptomes of Globodera pallida elucidate key aspects of plant parasitism by a cyst nematode.</title>
        <authorList>
            <person name="Cotton J.A."/>
            <person name="Lilley C.J."/>
            <person name="Jones L.M."/>
            <person name="Kikuchi T."/>
            <person name="Reid A.J."/>
            <person name="Thorpe P."/>
            <person name="Tsai I.J."/>
            <person name="Beasley H."/>
            <person name="Blok V."/>
            <person name="Cock P.J.A."/>
            <person name="Van den Akker S.E."/>
            <person name="Holroyd N."/>
            <person name="Hunt M."/>
            <person name="Mantelin S."/>
            <person name="Naghra H."/>
            <person name="Pain A."/>
            <person name="Palomares-Rius J.E."/>
            <person name="Zarowiecki M."/>
            <person name="Berriman M."/>
            <person name="Jones J.T."/>
            <person name="Urwin P.E."/>
        </authorList>
    </citation>
    <scope>NUCLEOTIDE SEQUENCE [LARGE SCALE GENOMIC DNA]</scope>
    <source>
        <strain evidence="2">Lindley</strain>
    </source>
</reference>
<dbReference type="WBParaSite" id="GPLIN_001381200">
    <property type="protein sequence ID" value="GPLIN_001381200"/>
    <property type="gene ID" value="GPLIN_001381200"/>
</dbReference>
<evidence type="ECO:0000256" key="1">
    <source>
        <dbReference type="SAM" id="MobiDB-lite"/>
    </source>
</evidence>
<accession>A0A183CLQ6</accession>
<reference evidence="2" key="1">
    <citation type="submission" date="2013-12" db="EMBL/GenBank/DDBJ databases">
        <authorList>
            <person name="Aslett M."/>
        </authorList>
    </citation>
    <scope>NUCLEOTIDE SEQUENCE [LARGE SCALE GENOMIC DNA]</scope>
    <source>
        <strain evidence="2">Lindley</strain>
    </source>
</reference>
<feature type="compositionally biased region" description="Basic and acidic residues" evidence="1">
    <location>
        <begin position="7"/>
        <end position="16"/>
    </location>
</feature>
<reference evidence="3" key="3">
    <citation type="submission" date="2016-06" db="UniProtKB">
        <authorList>
            <consortium name="WormBaseParasite"/>
        </authorList>
    </citation>
    <scope>IDENTIFICATION</scope>
</reference>
<feature type="region of interest" description="Disordered" evidence="1">
    <location>
        <begin position="1"/>
        <end position="68"/>
    </location>
</feature>
<organism evidence="2 3">
    <name type="scientific">Globodera pallida</name>
    <name type="common">Potato cyst nematode worm</name>
    <name type="synonym">Heterodera pallida</name>
    <dbReference type="NCBI Taxonomy" id="36090"/>
    <lineage>
        <taxon>Eukaryota</taxon>
        <taxon>Metazoa</taxon>
        <taxon>Ecdysozoa</taxon>
        <taxon>Nematoda</taxon>
        <taxon>Chromadorea</taxon>
        <taxon>Rhabditida</taxon>
        <taxon>Tylenchina</taxon>
        <taxon>Tylenchomorpha</taxon>
        <taxon>Tylenchoidea</taxon>
        <taxon>Heteroderidae</taxon>
        <taxon>Heteroderinae</taxon>
        <taxon>Globodera</taxon>
    </lineage>
</organism>
<name>A0A183CLQ6_GLOPA</name>
<proteinExistence type="predicted"/>
<protein>
    <submittedName>
        <fullName evidence="3">Uncharacterized protein</fullName>
    </submittedName>
</protein>
<feature type="compositionally biased region" description="Basic and acidic residues" evidence="1">
    <location>
        <begin position="57"/>
        <end position="68"/>
    </location>
</feature>